<gene>
    <name evidence="1" type="ORF">TNCT_558031</name>
</gene>
<protein>
    <submittedName>
        <fullName evidence="1">Uncharacterized protein</fullName>
    </submittedName>
</protein>
<dbReference type="Proteomes" id="UP000887116">
    <property type="component" value="Unassembled WGS sequence"/>
</dbReference>
<evidence type="ECO:0000313" key="2">
    <source>
        <dbReference type="Proteomes" id="UP000887116"/>
    </source>
</evidence>
<proteinExistence type="predicted"/>
<organism evidence="1 2">
    <name type="scientific">Trichonephila clavata</name>
    <name type="common">Joro spider</name>
    <name type="synonym">Nephila clavata</name>
    <dbReference type="NCBI Taxonomy" id="2740835"/>
    <lineage>
        <taxon>Eukaryota</taxon>
        <taxon>Metazoa</taxon>
        <taxon>Ecdysozoa</taxon>
        <taxon>Arthropoda</taxon>
        <taxon>Chelicerata</taxon>
        <taxon>Arachnida</taxon>
        <taxon>Araneae</taxon>
        <taxon>Araneomorphae</taxon>
        <taxon>Entelegynae</taxon>
        <taxon>Araneoidea</taxon>
        <taxon>Nephilidae</taxon>
        <taxon>Trichonephila</taxon>
    </lineage>
</organism>
<accession>A0A8X6H0W7</accession>
<reference evidence="1" key="1">
    <citation type="submission" date="2020-07" db="EMBL/GenBank/DDBJ databases">
        <title>Multicomponent nature underlies the extraordinary mechanical properties of spider dragline silk.</title>
        <authorList>
            <person name="Kono N."/>
            <person name="Nakamura H."/>
            <person name="Mori M."/>
            <person name="Yoshida Y."/>
            <person name="Ohtoshi R."/>
            <person name="Malay A.D."/>
            <person name="Moran D.A.P."/>
            <person name="Tomita M."/>
            <person name="Numata K."/>
            <person name="Arakawa K."/>
        </authorList>
    </citation>
    <scope>NUCLEOTIDE SEQUENCE</scope>
</reference>
<dbReference type="EMBL" id="BMAO01027079">
    <property type="protein sequence ID" value="GFR14399.1"/>
    <property type="molecule type" value="Genomic_DNA"/>
</dbReference>
<dbReference type="OrthoDB" id="6433673at2759"/>
<dbReference type="AlphaFoldDB" id="A0A8X6H0W7"/>
<evidence type="ECO:0000313" key="1">
    <source>
        <dbReference type="EMBL" id="GFR14399.1"/>
    </source>
</evidence>
<sequence>MKWKNHSSAATSPGIYLQYISGQLTAALRKEMFPPSILLGQNQLLLSAPVHPGPRRGELSIQNVNIETKVVPQTLLPLYPSKESCSPSSFTPGERERRITDFFPRILFLFRIASCSLGSMVSNNRWREVISEMTK</sequence>
<keyword evidence="2" id="KW-1185">Reference proteome</keyword>
<comment type="caution">
    <text evidence="1">The sequence shown here is derived from an EMBL/GenBank/DDBJ whole genome shotgun (WGS) entry which is preliminary data.</text>
</comment>
<name>A0A8X6H0W7_TRICU</name>